<accession>A0A3S5AZY1</accession>
<proteinExistence type="predicted"/>
<name>A0A3S5AZY1_9PLAT</name>
<evidence type="ECO:0000313" key="3">
    <source>
        <dbReference type="Proteomes" id="UP000784294"/>
    </source>
</evidence>
<dbReference type="EMBL" id="CAAALY010271459">
    <property type="protein sequence ID" value="VEL41875.1"/>
    <property type="molecule type" value="Genomic_DNA"/>
</dbReference>
<keyword evidence="3" id="KW-1185">Reference proteome</keyword>
<feature type="region of interest" description="Disordered" evidence="1">
    <location>
        <begin position="22"/>
        <end position="68"/>
    </location>
</feature>
<protein>
    <submittedName>
        <fullName evidence="2">Uncharacterized protein</fullName>
    </submittedName>
</protein>
<dbReference type="Proteomes" id="UP000784294">
    <property type="component" value="Unassembled WGS sequence"/>
</dbReference>
<organism evidence="2 3">
    <name type="scientific">Protopolystoma xenopodis</name>
    <dbReference type="NCBI Taxonomy" id="117903"/>
    <lineage>
        <taxon>Eukaryota</taxon>
        <taxon>Metazoa</taxon>
        <taxon>Spiralia</taxon>
        <taxon>Lophotrochozoa</taxon>
        <taxon>Platyhelminthes</taxon>
        <taxon>Monogenea</taxon>
        <taxon>Polyopisthocotylea</taxon>
        <taxon>Polystomatidea</taxon>
        <taxon>Polystomatidae</taxon>
        <taxon>Protopolystoma</taxon>
    </lineage>
</organism>
<gene>
    <name evidence="2" type="ORF">PXEA_LOCUS35315</name>
</gene>
<comment type="caution">
    <text evidence="2">The sequence shown here is derived from an EMBL/GenBank/DDBJ whole genome shotgun (WGS) entry which is preliminary data.</text>
</comment>
<reference evidence="2" key="1">
    <citation type="submission" date="2018-11" db="EMBL/GenBank/DDBJ databases">
        <authorList>
            <consortium name="Pathogen Informatics"/>
        </authorList>
    </citation>
    <scope>NUCLEOTIDE SEQUENCE</scope>
</reference>
<evidence type="ECO:0000313" key="2">
    <source>
        <dbReference type="EMBL" id="VEL41875.1"/>
    </source>
</evidence>
<dbReference type="AlphaFoldDB" id="A0A3S5AZY1"/>
<sequence>MANEWYRCDGGENSQRCDKLMENKRNSRQTMRPSRPSRCAHDTWDEDGTGGGVQGPERQTEASGQYTA</sequence>
<evidence type="ECO:0000256" key="1">
    <source>
        <dbReference type="SAM" id="MobiDB-lite"/>
    </source>
</evidence>